<accession>A0ACC1HGI8</accession>
<dbReference type="Proteomes" id="UP001145114">
    <property type="component" value="Unassembled WGS sequence"/>
</dbReference>
<reference evidence="1" key="1">
    <citation type="submission" date="2022-06" db="EMBL/GenBank/DDBJ databases">
        <title>Phylogenomic reconstructions and comparative analyses of Kickxellomycotina fungi.</title>
        <authorList>
            <person name="Reynolds N.K."/>
            <person name="Stajich J.E."/>
            <person name="Barry K."/>
            <person name="Grigoriev I.V."/>
            <person name="Crous P."/>
            <person name="Smith M.E."/>
        </authorList>
    </citation>
    <scope>NUCLEOTIDE SEQUENCE</scope>
    <source>
        <strain evidence="1">RSA 2271</strain>
    </source>
</reference>
<organism evidence="1 2">
    <name type="scientific">Spiromyces aspiralis</name>
    <dbReference type="NCBI Taxonomy" id="68401"/>
    <lineage>
        <taxon>Eukaryota</taxon>
        <taxon>Fungi</taxon>
        <taxon>Fungi incertae sedis</taxon>
        <taxon>Zoopagomycota</taxon>
        <taxon>Kickxellomycotina</taxon>
        <taxon>Kickxellomycetes</taxon>
        <taxon>Kickxellales</taxon>
        <taxon>Kickxellaceae</taxon>
        <taxon>Spiromyces</taxon>
    </lineage>
</organism>
<name>A0ACC1HGI8_9FUNG</name>
<dbReference type="EMBL" id="JAMZIH010005297">
    <property type="protein sequence ID" value="KAJ1675456.1"/>
    <property type="molecule type" value="Genomic_DNA"/>
</dbReference>
<proteinExistence type="predicted"/>
<protein>
    <submittedName>
        <fullName evidence="1">PHD type zinc finger protein with BAH domain-containing protein</fullName>
    </submittedName>
</protein>
<evidence type="ECO:0000313" key="1">
    <source>
        <dbReference type="EMBL" id="KAJ1675456.1"/>
    </source>
</evidence>
<gene>
    <name evidence="1" type="primary">SNT2</name>
    <name evidence="1" type="ORF">EV182_001230</name>
</gene>
<evidence type="ECO:0000313" key="2">
    <source>
        <dbReference type="Proteomes" id="UP001145114"/>
    </source>
</evidence>
<comment type="caution">
    <text evidence="1">The sequence shown here is derived from an EMBL/GenBank/DDBJ whole genome shotgun (WGS) entry which is preliminary data.</text>
</comment>
<sequence length="1338" mass="145043">MAKKRKAYAAASSLPPPPDKPTESPAGVLSSTLRNHKSITLSNGCTVSVGDYVYLSPEYPDEPYYIGRVMEFMSASRSYGTRRLLLQQQRDDNDDKEEEGALSATRQQPRRSTRRCATTSSKSGGDDDPEHAESTDEGGDDSDDGDFVSSAGLSSIHARIAWFQRPRDLPNTRLKAKDTRLVIATMHTDVNPITSIRGKCAVKHISEIDNLEQWKRQPDHFYYSQLFDRYIMRLYDVVPVSKVVNVPDNVKQKLLSTYQFVVTETSRTSELTDSRRACVVCNQWCSSTESMTCSTCKQSYHMRCLDPPLTKKPSKGYGWQCVSCLKRIHLEKLKEEEKMQQENIFRPTSERTRSAAAAAAAAAAPTTTTTETKVADSSGDSNVVTGDTKAVAPSEGSSRVSTPPLAEPAPANKKPKFGSPDRRAEGKPPGDSKMTGRHPLWPFRYFGIYSNLEDVLNDDERIYPRAASRIGSKYQAQIPDMVGPHANGGSTNNGCVSETSSVTTDGDLRSAHAVTPEAAQGLLSNFRTGPSTALQQRSIAGHARGAGSVTAPGCGNSSGSGGGGGRGKWNKSRRLVEDTWDAIEMTRGNGDERLMFRMPDELQDSEMDLYFASVVSYMCKNYPKEYNYTILDAQESALRMLAANNYDTELVMQLVPDLVGSSIGKKPPNECWTEERVRQFDELMREYGSNLEVIHSKLPNMPETSIVLYYYLIRPKEEGKSALSVFEHRHALMLRRSLGQGEAAAPAASSHDSQVVPHATGGVSTPSTAVTLTPAGSPRHPSTGGGMTTREHATPTPHAVSAHLRCLNCHRERASRWFQAPAEIRLHQPRTDRRGSAARQLICGDCRDFWCRYAVMPSPEMVGSRIRGTVVAAAAAAAAAAASNSSGGGGGGGSGGSASGSTKGRRDDDLRRGSHHQQAQQQSQQQVQRSGSRSAIQVPAPRPTENWPALPCDICGCGDMDADFMHMLQCETCGMCVHSYCYGFDTSYKPGLSPEQPHQAMWRTSGFNWVHVVCALAMPETSFYVISGKRIANGIPAIPADYWKAGPCSLCGSSEGAMLPSTGVSESADSGEDLASRSFAHPLCAFEASQLFIATSPQPDTAATAAAAGAAHDTRSLAAPASYLHLVFCPTGDNGQHGPPRRLHRLSDKDPTSRTYAKALVLGKKIPTPPARGAILRSELTHSYTDRGQSDNFSLTSGTTPPAALVNGNANDRNDAAPVRLLPQSVTCAHVLEYTSPENQYPPSNGRPPAPRPVDNRDPQSLARIVSNICDTHCSRCMARFSPFWRRLDDSMPTPDSPACIRDRAGTVGATRPGKNSSSAGQRQQANALRTLDPPLAI</sequence>
<keyword evidence="2" id="KW-1185">Reference proteome</keyword>